<feature type="region of interest" description="Disordered" evidence="1">
    <location>
        <begin position="315"/>
        <end position="379"/>
    </location>
</feature>
<dbReference type="EMBL" id="MK072500">
    <property type="protein sequence ID" value="AYV86292.1"/>
    <property type="molecule type" value="Genomic_DNA"/>
</dbReference>
<feature type="region of interest" description="Disordered" evidence="1">
    <location>
        <begin position="20"/>
        <end position="84"/>
    </location>
</feature>
<organism evidence="2">
    <name type="scientific">Solumvirus sp</name>
    <dbReference type="NCBI Taxonomy" id="2487773"/>
    <lineage>
        <taxon>Viruses</taxon>
        <taxon>Pithoviruses</taxon>
    </lineage>
</organism>
<evidence type="ECO:0000256" key="1">
    <source>
        <dbReference type="SAM" id="MobiDB-lite"/>
    </source>
</evidence>
<sequence length="379" mass="43250">MSDTKSSSVTSPFEAFVNAAKASKTDASGDKDVTKVDHKSTAVEKVDTKESTTKASVVNTQSRDGYKGKRTTAEDRRVRRATQKSLSDQGLPVYVLYTTRSWNEVREELKKYGDIGPINHMIAGYYPFKPQNGVLITLMKPEMYEKLVKAGYDKDDKNRDNDKNVTVAPCVKTLPPQVFNRLHVSVIAPPRDYNADQKEYSKVLKVKIEESKAILEKKLLALETFGLLKKNSYKVNFCYKDSEAGHLRSSLVIEFSGDFNDDAKNRAFMCKEFLNGVAWDVEKDCEAKIHVKWYNPMLQKHKYRNRKNLTFSQHDQLQAAKKHQQRRDHHDGGDEEDHYEPPTDEEDNDEGEEETAVAPPKKPTATFKRGPQPKKYGFK</sequence>
<accession>A0A3G5AGI2</accession>
<reference evidence="2" key="1">
    <citation type="submission" date="2018-10" db="EMBL/GenBank/DDBJ databases">
        <title>Hidden diversity of soil giant viruses.</title>
        <authorList>
            <person name="Schulz F."/>
            <person name="Alteio L."/>
            <person name="Goudeau D."/>
            <person name="Ryan E.M."/>
            <person name="Malmstrom R.R."/>
            <person name="Blanchard J."/>
            <person name="Woyke T."/>
        </authorList>
    </citation>
    <scope>NUCLEOTIDE SEQUENCE</scope>
    <source>
        <strain evidence="2">SMV1</strain>
    </source>
</reference>
<protein>
    <submittedName>
        <fullName evidence="2">Uncharacterized protein</fullName>
    </submittedName>
</protein>
<feature type="compositionally biased region" description="Acidic residues" evidence="1">
    <location>
        <begin position="333"/>
        <end position="355"/>
    </location>
</feature>
<feature type="compositionally biased region" description="Basic and acidic residues" evidence="1">
    <location>
        <begin position="23"/>
        <end position="52"/>
    </location>
</feature>
<evidence type="ECO:0000313" key="2">
    <source>
        <dbReference type="EMBL" id="AYV86292.1"/>
    </source>
</evidence>
<proteinExistence type="predicted"/>
<name>A0A3G5AGI2_9VIRU</name>
<feature type="compositionally biased region" description="Basic and acidic residues" evidence="1">
    <location>
        <begin position="64"/>
        <end position="77"/>
    </location>
</feature>
<feature type="compositionally biased region" description="Polar residues" evidence="1">
    <location>
        <begin position="53"/>
        <end position="63"/>
    </location>
</feature>
<gene>
    <name evidence="2" type="ORF">Solumvirus3_28</name>
</gene>